<feature type="compositionally biased region" description="Basic and acidic residues" evidence="1">
    <location>
        <begin position="1"/>
        <end position="11"/>
    </location>
</feature>
<evidence type="ECO:0000256" key="1">
    <source>
        <dbReference type="SAM" id="MobiDB-lite"/>
    </source>
</evidence>
<feature type="region of interest" description="Disordered" evidence="1">
    <location>
        <begin position="1"/>
        <end position="68"/>
    </location>
</feature>
<evidence type="ECO:0000313" key="2">
    <source>
        <dbReference type="EMBL" id="KAA8565231.1"/>
    </source>
</evidence>
<protein>
    <submittedName>
        <fullName evidence="2">Uncharacterized protein</fullName>
    </submittedName>
</protein>
<dbReference type="EMBL" id="VICG01000014">
    <property type="protein sequence ID" value="KAA8565231.1"/>
    <property type="molecule type" value="Genomic_DNA"/>
</dbReference>
<gene>
    <name evidence="2" type="ORF">EYC84_010962</name>
</gene>
<accession>A0A5M9J7T1</accession>
<dbReference type="VEuPathDB" id="FungiDB:MFRU_008g00190"/>
<sequence>MMEGIADHESDSDLSGNLVDVQHEIEGDLNNLMSDKQRNESIEDLCSSTPTLTLTAENEDGGREEEKD</sequence>
<dbReference type="AlphaFoldDB" id="A0A5M9J7T1"/>
<comment type="caution">
    <text evidence="2">The sequence shown here is derived from an EMBL/GenBank/DDBJ whole genome shotgun (WGS) entry which is preliminary data.</text>
</comment>
<dbReference type="Proteomes" id="UP000322873">
    <property type="component" value="Unassembled WGS sequence"/>
</dbReference>
<organism evidence="2 3">
    <name type="scientific">Monilinia fructicola</name>
    <name type="common">Brown rot fungus</name>
    <name type="synonym">Ciboria fructicola</name>
    <dbReference type="NCBI Taxonomy" id="38448"/>
    <lineage>
        <taxon>Eukaryota</taxon>
        <taxon>Fungi</taxon>
        <taxon>Dikarya</taxon>
        <taxon>Ascomycota</taxon>
        <taxon>Pezizomycotina</taxon>
        <taxon>Leotiomycetes</taxon>
        <taxon>Helotiales</taxon>
        <taxon>Sclerotiniaceae</taxon>
        <taxon>Monilinia</taxon>
    </lineage>
</organism>
<keyword evidence="3" id="KW-1185">Reference proteome</keyword>
<name>A0A5M9J7T1_MONFR</name>
<proteinExistence type="predicted"/>
<evidence type="ECO:0000313" key="3">
    <source>
        <dbReference type="Proteomes" id="UP000322873"/>
    </source>
</evidence>
<reference evidence="2 3" key="1">
    <citation type="submission" date="2019-06" db="EMBL/GenBank/DDBJ databases">
        <title>Genome Sequence of the Brown Rot Fungal Pathogen Monilinia fructicola.</title>
        <authorList>
            <person name="De Miccolis Angelini R.M."/>
            <person name="Landi L."/>
            <person name="Abate D."/>
            <person name="Pollastro S."/>
            <person name="Romanazzi G."/>
            <person name="Faretra F."/>
        </authorList>
    </citation>
    <scope>NUCLEOTIDE SEQUENCE [LARGE SCALE GENOMIC DNA]</scope>
    <source>
        <strain evidence="2 3">Mfrc123</strain>
    </source>
</reference>
<feature type="compositionally biased region" description="Polar residues" evidence="1">
    <location>
        <begin position="46"/>
        <end position="56"/>
    </location>
</feature>